<sequence length="302" mass="33780">METIPPEIWTEIFGFSCTDDGCTGRSLSLVSRAVHIVSKPLKYQSLCVVGLDQLMKLLAVLSKLPTGGRKVKYLFIAGLDDAKKVGAPLHADPSRAGLAEKTLRRVLLLVAPSLVALYIHRTTVARHSLLPEMEFPLLTELMLHGPFKSSQSSTDIRPPTFFPSLRRLQIYHFAYHPEGFLGYIVRAAPMLTHLRVPQSSFTPYEIQVALGILQPTTSAVEAVYLPSSFKELVMEVDPATSFVDLTWASNRRANQFLRKFRTIPTKDDRMCLVDGRSDWTPAGLAKKDWLEGCTGLWLKRVE</sequence>
<evidence type="ECO:0000313" key="1">
    <source>
        <dbReference type="EMBL" id="KAJ7353355.1"/>
    </source>
</evidence>
<proteinExistence type="predicted"/>
<dbReference type="AlphaFoldDB" id="A0AAD7EWQ7"/>
<accession>A0AAD7EWQ7</accession>
<reference evidence="1" key="1">
    <citation type="submission" date="2023-03" db="EMBL/GenBank/DDBJ databases">
        <title>Massive genome expansion in bonnet fungi (Mycena s.s.) driven by repeated elements and novel gene families across ecological guilds.</title>
        <authorList>
            <consortium name="Lawrence Berkeley National Laboratory"/>
            <person name="Harder C.B."/>
            <person name="Miyauchi S."/>
            <person name="Viragh M."/>
            <person name="Kuo A."/>
            <person name="Thoen E."/>
            <person name="Andreopoulos B."/>
            <person name="Lu D."/>
            <person name="Skrede I."/>
            <person name="Drula E."/>
            <person name="Henrissat B."/>
            <person name="Morin E."/>
            <person name="Kohler A."/>
            <person name="Barry K."/>
            <person name="LaButti K."/>
            <person name="Morin E."/>
            <person name="Salamov A."/>
            <person name="Lipzen A."/>
            <person name="Mereny Z."/>
            <person name="Hegedus B."/>
            <person name="Baldrian P."/>
            <person name="Stursova M."/>
            <person name="Weitz H."/>
            <person name="Taylor A."/>
            <person name="Grigoriev I.V."/>
            <person name="Nagy L.G."/>
            <person name="Martin F."/>
            <person name="Kauserud H."/>
        </authorList>
    </citation>
    <scope>NUCLEOTIDE SEQUENCE</scope>
    <source>
        <strain evidence="1">CBHHK002</strain>
    </source>
</reference>
<organism evidence="1 2">
    <name type="scientific">Mycena albidolilacea</name>
    <dbReference type="NCBI Taxonomy" id="1033008"/>
    <lineage>
        <taxon>Eukaryota</taxon>
        <taxon>Fungi</taxon>
        <taxon>Dikarya</taxon>
        <taxon>Basidiomycota</taxon>
        <taxon>Agaricomycotina</taxon>
        <taxon>Agaricomycetes</taxon>
        <taxon>Agaricomycetidae</taxon>
        <taxon>Agaricales</taxon>
        <taxon>Marasmiineae</taxon>
        <taxon>Mycenaceae</taxon>
        <taxon>Mycena</taxon>
    </lineage>
</organism>
<dbReference type="Proteomes" id="UP001218218">
    <property type="component" value="Unassembled WGS sequence"/>
</dbReference>
<dbReference type="EMBL" id="JARIHO010000011">
    <property type="protein sequence ID" value="KAJ7353355.1"/>
    <property type="molecule type" value="Genomic_DNA"/>
</dbReference>
<name>A0AAD7EWQ7_9AGAR</name>
<gene>
    <name evidence="1" type="ORF">DFH08DRAFT_987639</name>
</gene>
<evidence type="ECO:0000313" key="2">
    <source>
        <dbReference type="Proteomes" id="UP001218218"/>
    </source>
</evidence>
<keyword evidence="2" id="KW-1185">Reference proteome</keyword>
<protein>
    <submittedName>
        <fullName evidence="1">Uncharacterized protein</fullName>
    </submittedName>
</protein>
<comment type="caution">
    <text evidence="1">The sequence shown here is derived from an EMBL/GenBank/DDBJ whole genome shotgun (WGS) entry which is preliminary data.</text>
</comment>